<gene>
    <name evidence="2" type="ORF">AB0I48_11195</name>
</gene>
<accession>A0ABV3FRS8</accession>
<keyword evidence="3" id="KW-1185">Reference proteome</keyword>
<protein>
    <submittedName>
        <fullName evidence="2">Uncharacterized protein</fullName>
    </submittedName>
</protein>
<sequence length="103" mass="10893">MSLPNAAALPSSTVEPISSTAERGDGSNIRKFVQPVHGRCLGPELERHQRAGRPIPPITVGSLTSMGVLRKKNADGTALPEFRWRAVRPVTGMSNPGRPAAGV</sequence>
<evidence type="ECO:0000313" key="2">
    <source>
        <dbReference type="EMBL" id="MEV0708122.1"/>
    </source>
</evidence>
<proteinExistence type="predicted"/>
<feature type="region of interest" description="Disordered" evidence="1">
    <location>
        <begin position="1"/>
        <end position="29"/>
    </location>
</feature>
<evidence type="ECO:0000256" key="1">
    <source>
        <dbReference type="SAM" id="MobiDB-lite"/>
    </source>
</evidence>
<name>A0ABV3FRS8_9NOCA</name>
<comment type="caution">
    <text evidence="2">The sequence shown here is derived from an EMBL/GenBank/DDBJ whole genome shotgun (WGS) entry which is preliminary data.</text>
</comment>
<dbReference type="EMBL" id="JBFAKC010000004">
    <property type="protein sequence ID" value="MEV0708122.1"/>
    <property type="molecule type" value="Genomic_DNA"/>
</dbReference>
<feature type="compositionally biased region" description="Polar residues" evidence="1">
    <location>
        <begin position="10"/>
        <end position="21"/>
    </location>
</feature>
<dbReference type="RefSeq" id="WP_357782433.1">
    <property type="nucleotide sequence ID" value="NZ_JBFAKC010000004.1"/>
</dbReference>
<organism evidence="2 3">
    <name type="scientific">Nocardia aurea</name>
    <dbReference type="NCBI Taxonomy" id="2144174"/>
    <lineage>
        <taxon>Bacteria</taxon>
        <taxon>Bacillati</taxon>
        <taxon>Actinomycetota</taxon>
        <taxon>Actinomycetes</taxon>
        <taxon>Mycobacteriales</taxon>
        <taxon>Nocardiaceae</taxon>
        <taxon>Nocardia</taxon>
    </lineage>
</organism>
<dbReference type="Proteomes" id="UP001551695">
    <property type="component" value="Unassembled WGS sequence"/>
</dbReference>
<reference evidence="2 3" key="1">
    <citation type="submission" date="2024-06" db="EMBL/GenBank/DDBJ databases">
        <title>The Natural Products Discovery Center: Release of the First 8490 Sequenced Strains for Exploring Actinobacteria Biosynthetic Diversity.</title>
        <authorList>
            <person name="Kalkreuter E."/>
            <person name="Kautsar S.A."/>
            <person name="Yang D."/>
            <person name="Bader C.D."/>
            <person name="Teijaro C.N."/>
            <person name="Fluegel L."/>
            <person name="Davis C.M."/>
            <person name="Simpson J.R."/>
            <person name="Lauterbach L."/>
            <person name="Steele A.D."/>
            <person name="Gui C."/>
            <person name="Meng S."/>
            <person name="Li G."/>
            <person name="Viehrig K."/>
            <person name="Ye F."/>
            <person name="Su P."/>
            <person name="Kiefer A.F."/>
            <person name="Nichols A."/>
            <person name="Cepeda A.J."/>
            <person name="Yan W."/>
            <person name="Fan B."/>
            <person name="Jiang Y."/>
            <person name="Adhikari A."/>
            <person name="Zheng C.-J."/>
            <person name="Schuster L."/>
            <person name="Cowan T.M."/>
            <person name="Smanski M.J."/>
            <person name="Chevrette M.G."/>
            <person name="De Carvalho L.P.S."/>
            <person name="Shen B."/>
        </authorList>
    </citation>
    <scope>NUCLEOTIDE SEQUENCE [LARGE SCALE GENOMIC DNA]</scope>
    <source>
        <strain evidence="2 3">NPDC050403</strain>
    </source>
</reference>
<evidence type="ECO:0000313" key="3">
    <source>
        <dbReference type="Proteomes" id="UP001551695"/>
    </source>
</evidence>